<gene>
    <name evidence="1" type="ORF">GO621_13185</name>
</gene>
<dbReference type="EMBL" id="WPIK01000011">
    <property type="protein sequence ID" value="MVN22487.1"/>
    <property type="molecule type" value="Genomic_DNA"/>
</dbReference>
<comment type="caution">
    <text evidence="1">The sequence shown here is derived from an EMBL/GenBank/DDBJ whole genome shotgun (WGS) entry which is preliminary data.</text>
</comment>
<sequence length="142" mass="16428">MTTTIKNIILLFLIVCCLTSCLFDSSSNRVTGKYEVLWIDLPENQMLTKESELHSSSSSTIIEPYVFAVGHNEHYIIAKQHPTNGFQGGYKINVNKTNYYILDIYREKDKVFGPLTLKQFDNLRSELNIENIEFDQTYPDSY</sequence>
<proteinExistence type="predicted"/>
<reference evidence="1 2" key="1">
    <citation type="submission" date="2019-12" db="EMBL/GenBank/DDBJ databases">
        <title>Mucilaginibacter sp. HMF7410 genome sequencing and assembly.</title>
        <authorList>
            <person name="Kang H."/>
            <person name="Cha I."/>
            <person name="Kim H."/>
            <person name="Joh K."/>
        </authorList>
    </citation>
    <scope>NUCLEOTIDE SEQUENCE [LARGE SCALE GENOMIC DNA]</scope>
    <source>
        <strain evidence="1 2">HMF7410</strain>
    </source>
</reference>
<accession>A0A7K1SZ02</accession>
<dbReference type="Pfam" id="PF13162">
    <property type="entry name" value="DUF3997"/>
    <property type="match status" value="1"/>
</dbReference>
<dbReference type="AlphaFoldDB" id="A0A7K1SZ02"/>
<dbReference type="Proteomes" id="UP000462014">
    <property type="component" value="Unassembled WGS sequence"/>
</dbReference>
<protein>
    <submittedName>
        <fullName evidence="1">DUF3997 domain-containing protein</fullName>
    </submittedName>
</protein>
<evidence type="ECO:0000313" key="1">
    <source>
        <dbReference type="EMBL" id="MVN22487.1"/>
    </source>
</evidence>
<dbReference type="InterPro" id="IPR025059">
    <property type="entry name" value="DUF3997"/>
</dbReference>
<name>A0A7K1SZ02_9SPHI</name>
<evidence type="ECO:0000313" key="2">
    <source>
        <dbReference type="Proteomes" id="UP000462014"/>
    </source>
</evidence>
<dbReference type="RefSeq" id="WP_157567780.1">
    <property type="nucleotide sequence ID" value="NZ_WPIK01000011.1"/>
</dbReference>
<organism evidence="1 2">
    <name type="scientific">Mucilaginibacter arboris</name>
    <dbReference type="NCBI Taxonomy" id="2682090"/>
    <lineage>
        <taxon>Bacteria</taxon>
        <taxon>Pseudomonadati</taxon>
        <taxon>Bacteroidota</taxon>
        <taxon>Sphingobacteriia</taxon>
        <taxon>Sphingobacteriales</taxon>
        <taxon>Sphingobacteriaceae</taxon>
        <taxon>Mucilaginibacter</taxon>
    </lineage>
</organism>
<keyword evidence="2" id="KW-1185">Reference proteome</keyword>